<dbReference type="RefSeq" id="WP_250139787.1">
    <property type="nucleotide sequence ID" value="NZ_JALIQP010000002.1"/>
</dbReference>
<dbReference type="Gene3D" id="3.30.390.10">
    <property type="entry name" value="Enolase-like, N-terminal domain"/>
    <property type="match status" value="1"/>
</dbReference>
<evidence type="ECO:0000313" key="3">
    <source>
        <dbReference type="Proteomes" id="UP001595898"/>
    </source>
</evidence>
<keyword evidence="3" id="KW-1185">Reference proteome</keyword>
<protein>
    <recommendedName>
        <fullName evidence="4">L-alanine-DL-glutamate epimerase</fullName>
    </recommendedName>
</protein>
<dbReference type="InterPro" id="IPR036849">
    <property type="entry name" value="Enolase-like_C_sf"/>
</dbReference>
<accession>A0ABD5PMB6</accession>
<gene>
    <name evidence="2" type="ORF">ACFO5R_06810</name>
</gene>
<dbReference type="SUPFAM" id="SSF51604">
    <property type="entry name" value="Enolase C-terminal domain-like"/>
    <property type="match status" value="1"/>
</dbReference>
<evidence type="ECO:0000256" key="1">
    <source>
        <dbReference type="SAM" id="MobiDB-lite"/>
    </source>
</evidence>
<sequence length="351" mass="39125">MTLYDRVADLPLTVATEERTSRRREISDGSTRVTSTFVLLSGDEFGAGEDVTREAVDHEALPEPPVFDFAGEYTFDEFSRSLDDVDLFPTKEPEREVSRNYRRWAIESAALDLALKQNDETLASLLDRDRSPVRFVASAGLADGDPARIEETLAANPDCEFKLDPSAEWTAGTFATLAATDAVRVLDLKGQYEGAEPDQPPDPALYRRVFDSFPDAVVEDPAVTDDVRDLLAANADRLSWDAPIHGVVDLRERPFEPAWCTVKPSRFGTVRSLFETIEYCEDREIGMYGGGQFELCVGRGHIQLLASLFYPDGPNDVAPRSYNEPDVRTELRGSPLEPPEDPVGMEWKQLE</sequence>
<proteinExistence type="predicted"/>
<dbReference type="EMBL" id="JBHSFA010000002">
    <property type="protein sequence ID" value="MFC4541633.1"/>
    <property type="molecule type" value="Genomic_DNA"/>
</dbReference>
<dbReference type="Gene3D" id="3.20.20.120">
    <property type="entry name" value="Enolase-like C-terminal domain"/>
    <property type="match status" value="1"/>
</dbReference>
<dbReference type="InterPro" id="IPR029017">
    <property type="entry name" value="Enolase-like_N"/>
</dbReference>
<feature type="region of interest" description="Disordered" evidence="1">
    <location>
        <begin position="317"/>
        <end position="351"/>
    </location>
</feature>
<comment type="caution">
    <text evidence="2">The sequence shown here is derived from an EMBL/GenBank/DDBJ whole genome shotgun (WGS) entry which is preliminary data.</text>
</comment>
<dbReference type="Proteomes" id="UP001595898">
    <property type="component" value="Unassembled WGS sequence"/>
</dbReference>
<reference evidence="2 3" key="1">
    <citation type="journal article" date="2019" name="Int. J. Syst. Evol. Microbiol.">
        <title>The Global Catalogue of Microorganisms (GCM) 10K type strain sequencing project: providing services to taxonomists for standard genome sequencing and annotation.</title>
        <authorList>
            <consortium name="The Broad Institute Genomics Platform"/>
            <consortium name="The Broad Institute Genome Sequencing Center for Infectious Disease"/>
            <person name="Wu L."/>
            <person name="Ma J."/>
        </authorList>
    </citation>
    <scope>NUCLEOTIDE SEQUENCE [LARGE SCALE GENOMIC DNA]</scope>
    <source>
        <strain evidence="2 3">WLHS5</strain>
    </source>
</reference>
<evidence type="ECO:0008006" key="4">
    <source>
        <dbReference type="Google" id="ProtNLM"/>
    </source>
</evidence>
<organism evidence="2 3">
    <name type="scientific">Halosolutus amylolyticus</name>
    <dbReference type="NCBI Taxonomy" id="2932267"/>
    <lineage>
        <taxon>Archaea</taxon>
        <taxon>Methanobacteriati</taxon>
        <taxon>Methanobacteriota</taxon>
        <taxon>Stenosarchaea group</taxon>
        <taxon>Halobacteria</taxon>
        <taxon>Halobacteriales</taxon>
        <taxon>Natrialbaceae</taxon>
        <taxon>Halosolutus</taxon>
    </lineage>
</organism>
<name>A0ABD5PMB6_9EURY</name>
<dbReference type="AlphaFoldDB" id="A0ABD5PMB6"/>
<evidence type="ECO:0000313" key="2">
    <source>
        <dbReference type="EMBL" id="MFC4541633.1"/>
    </source>
</evidence>